<dbReference type="EMBL" id="CP017599">
    <property type="protein sequence ID" value="AOX02017.1"/>
    <property type="molecule type" value="Genomic_DNA"/>
</dbReference>
<evidence type="ECO:0000256" key="1">
    <source>
        <dbReference type="SAM" id="MobiDB-lite"/>
    </source>
</evidence>
<evidence type="ECO:0000313" key="3">
    <source>
        <dbReference type="Proteomes" id="UP000177870"/>
    </source>
</evidence>
<evidence type="ECO:0008006" key="4">
    <source>
        <dbReference type="Google" id="ProtNLM"/>
    </source>
</evidence>
<feature type="compositionally biased region" description="Basic and acidic residues" evidence="1">
    <location>
        <begin position="1"/>
        <end position="18"/>
    </location>
</feature>
<reference evidence="3" key="1">
    <citation type="submission" date="2016-10" db="EMBL/GenBank/DDBJ databases">
        <title>Comparative genomics uncovers the prolific and rare metabolic potential of the cyanobacterial genus Moorea.</title>
        <authorList>
            <person name="Leao T."/>
            <person name="Castelao G."/>
            <person name="Korobeynikov A."/>
            <person name="Monroe E.A."/>
            <person name="Podell S."/>
            <person name="Glukhov E."/>
            <person name="Allen E."/>
            <person name="Gerwick W.H."/>
            <person name="Gerwick L."/>
        </authorList>
    </citation>
    <scope>NUCLEOTIDE SEQUENCE [LARGE SCALE GENOMIC DNA]</scope>
    <source>
        <strain evidence="3">PAL-8-15-08-1</strain>
    </source>
</reference>
<accession>A0A1D8TWJ3</accession>
<feature type="region of interest" description="Disordered" evidence="1">
    <location>
        <begin position="1"/>
        <end position="22"/>
    </location>
</feature>
<dbReference type="AlphaFoldDB" id="A0A1D8TWJ3"/>
<gene>
    <name evidence="2" type="ORF">BJP34_23600</name>
</gene>
<sequence>MARIKIEKLTEKSTKDSSGRGNTLLALTDDELTKVCGGLGKKFILDGNSNLDSLNANVPTPD</sequence>
<dbReference type="Proteomes" id="UP000177870">
    <property type="component" value="Chromosome"/>
</dbReference>
<organism evidence="2 3">
    <name type="scientific">Moorena producens PAL-8-15-08-1</name>
    <dbReference type="NCBI Taxonomy" id="1458985"/>
    <lineage>
        <taxon>Bacteria</taxon>
        <taxon>Bacillati</taxon>
        <taxon>Cyanobacteriota</taxon>
        <taxon>Cyanophyceae</taxon>
        <taxon>Coleofasciculales</taxon>
        <taxon>Coleofasciculaceae</taxon>
        <taxon>Moorena</taxon>
    </lineage>
</organism>
<dbReference type="RefSeq" id="WP_070394444.1">
    <property type="nucleotide sequence ID" value="NZ_CP017599.1"/>
</dbReference>
<protein>
    <recommendedName>
        <fullName evidence="4">Bacteriocin</fullName>
    </recommendedName>
</protein>
<name>A0A1D8TWJ3_9CYAN</name>
<dbReference type="KEGG" id="mpro:BJP34_23600"/>
<dbReference type="OrthoDB" id="9902847at2"/>
<evidence type="ECO:0000313" key="2">
    <source>
        <dbReference type="EMBL" id="AOX02017.1"/>
    </source>
</evidence>
<proteinExistence type="predicted"/>